<keyword evidence="2" id="KW-0805">Transcription regulation</keyword>
<dbReference type="InterPro" id="IPR001789">
    <property type="entry name" value="Sig_transdc_resp-reg_receiver"/>
</dbReference>
<reference evidence="9" key="1">
    <citation type="journal article" date="2019" name="Int. J. Syst. Evol. Microbiol.">
        <title>The Global Catalogue of Microorganisms (GCM) 10K type strain sequencing project: providing services to taxonomists for standard genome sequencing and annotation.</title>
        <authorList>
            <consortium name="The Broad Institute Genomics Platform"/>
            <consortium name="The Broad Institute Genome Sequencing Center for Infectious Disease"/>
            <person name="Wu L."/>
            <person name="Ma J."/>
        </authorList>
    </citation>
    <scope>NUCLEOTIDE SEQUENCE [LARGE SCALE GENOMIC DNA]</scope>
    <source>
        <strain evidence="9">JCM 31037</strain>
    </source>
</reference>
<comment type="caution">
    <text evidence="8">The sequence shown here is derived from an EMBL/GenBank/DDBJ whole genome shotgun (WGS) entry which is preliminary data.</text>
</comment>
<gene>
    <name evidence="8" type="ORF">ACFQ4H_20660</name>
</gene>
<dbReference type="Proteomes" id="UP001597260">
    <property type="component" value="Unassembled WGS sequence"/>
</dbReference>
<dbReference type="Pfam" id="PF00196">
    <property type="entry name" value="GerE"/>
    <property type="match status" value="1"/>
</dbReference>
<evidence type="ECO:0000313" key="8">
    <source>
        <dbReference type="EMBL" id="MFD1323504.1"/>
    </source>
</evidence>
<sequence length="228" mass="24750">MVRVLLVDDQPLQRLGYRMALETQPDIEVVGEAGDGAQAVTMTRALRPDVILMDVRMPVMDGLEATRRIVAAGLPSRVLVLTTFDLDEYAFAALRAGASGFLLKNVPPTDLFTGIRAVAIGDAVVAPSATRRLIDTFAAYIPGPSSGPSAMFDEVDRLTDREREVLLEVARGRTNAEIADALRVVEGTVKIHVGRILAKLHLRDRVQIVVYAYETGLVHPGQNPPVND</sequence>
<evidence type="ECO:0000256" key="5">
    <source>
        <dbReference type="PROSITE-ProRule" id="PRU00169"/>
    </source>
</evidence>
<keyword evidence="4" id="KW-0804">Transcription</keyword>
<dbReference type="Gene3D" id="3.40.50.2300">
    <property type="match status" value="1"/>
</dbReference>
<dbReference type="PANTHER" id="PTHR43214">
    <property type="entry name" value="TWO-COMPONENT RESPONSE REGULATOR"/>
    <property type="match status" value="1"/>
</dbReference>
<dbReference type="PRINTS" id="PR00038">
    <property type="entry name" value="HTHLUXR"/>
</dbReference>
<protein>
    <submittedName>
        <fullName evidence="8">Response regulator</fullName>
    </submittedName>
</protein>
<dbReference type="InterPro" id="IPR016032">
    <property type="entry name" value="Sig_transdc_resp-reg_C-effctor"/>
</dbReference>
<evidence type="ECO:0000256" key="3">
    <source>
        <dbReference type="ARBA" id="ARBA00023125"/>
    </source>
</evidence>
<dbReference type="PROSITE" id="PS50043">
    <property type="entry name" value="HTH_LUXR_2"/>
    <property type="match status" value="1"/>
</dbReference>
<organism evidence="8 9">
    <name type="scientific">Micromonospora sonneratiae</name>
    <dbReference type="NCBI Taxonomy" id="1184706"/>
    <lineage>
        <taxon>Bacteria</taxon>
        <taxon>Bacillati</taxon>
        <taxon>Actinomycetota</taxon>
        <taxon>Actinomycetes</taxon>
        <taxon>Micromonosporales</taxon>
        <taxon>Micromonosporaceae</taxon>
        <taxon>Micromonospora</taxon>
    </lineage>
</organism>
<dbReference type="CDD" id="cd17535">
    <property type="entry name" value="REC_NarL-like"/>
    <property type="match status" value="1"/>
</dbReference>
<dbReference type="CDD" id="cd06170">
    <property type="entry name" value="LuxR_C_like"/>
    <property type="match status" value="1"/>
</dbReference>
<dbReference type="PROSITE" id="PS00622">
    <property type="entry name" value="HTH_LUXR_1"/>
    <property type="match status" value="1"/>
</dbReference>
<evidence type="ECO:0000259" key="7">
    <source>
        <dbReference type="PROSITE" id="PS50110"/>
    </source>
</evidence>
<dbReference type="PROSITE" id="PS50110">
    <property type="entry name" value="RESPONSE_REGULATORY"/>
    <property type="match status" value="1"/>
</dbReference>
<dbReference type="InterPro" id="IPR000792">
    <property type="entry name" value="Tscrpt_reg_LuxR_C"/>
</dbReference>
<dbReference type="RefSeq" id="WP_377572745.1">
    <property type="nucleotide sequence ID" value="NZ_JBHTMP010000033.1"/>
</dbReference>
<name>A0ABW3YJL3_9ACTN</name>
<feature type="domain" description="HTH luxR-type" evidence="6">
    <location>
        <begin position="151"/>
        <end position="216"/>
    </location>
</feature>
<accession>A0ABW3YJL3</accession>
<feature type="modified residue" description="4-aspartylphosphate" evidence="5">
    <location>
        <position position="54"/>
    </location>
</feature>
<keyword evidence="9" id="KW-1185">Reference proteome</keyword>
<dbReference type="Pfam" id="PF00072">
    <property type="entry name" value="Response_reg"/>
    <property type="match status" value="1"/>
</dbReference>
<dbReference type="PANTHER" id="PTHR43214:SF24">
    <property type="entry name" value="TRANSCRIPTIONAL REGULATORY PROTEIN NARL-RELATED"/>
    <property type="match status" value="1"/>
</dbReference>
<evidence type="ECO:0000256" key="1">
    <source>
        <dbReference type="ARBA" id="ARBA00022553"/>
    </source>
</evidence>
<dbReference type="InterPro" id="IPR058245">
    <property type="entry name" value="NreC/VraR/RcsB-like_REC"/>
</dbReference>
<keyword evidence="1 5" id="KW-0597">Phosphoprotein</keyword>
<dbReference type="SUPFAM" id="SSF52172">
    <property type="entry name" value="CheY-like"/>
    <property type="match status" value="1"/>
</dbReference>
<dbReference type="InterPro" id="IPR011006">
    <property type="entry name" value="CheY-like_superfamily"/>
</dbReference>
<keyword evidence="3" id="KW-0238">DNA-binding</keyword>
<dbReference type="EMBL" id="JBHTMP010000033">
    <property type="protein sequence ID" value="MFD1323504.1"/>
    <property type="molecule type" value="Genomic_DNA"/>
</dbReference>
<evidence type="ECO:0000259" key="6">
    <source>
        <dbReference type="PROSITE" id="PS50043"/>
    </source>
</evidence>
<dbReference type="SMART" id="SM00421">
    <property type="entry name" value="HTH_LUXR"/>
    <property type="match status" value="1"/>
</dbReference>
<evidence type="ECO:0000256" key="2">
    <source>
        <dbReference type="ARBA" id="ARBA00023015"/>
    </source>
</evidence>
<feature type="domain" description="Response regulatory" evidence="7">
    <location>
        <begin position="3"/>
        <end position="119"/>
    </location>
</feature>
<dbReference type="SUPFAM" id="SSF46894">
    <property type="entry name" value="C-terminal effector domain of the bipartite response regulators"/>
    <property type="match status" value="1"/>
</dbReference>
<dbReference type="InterPro" id="IPR039420">
    <property type="entry name" value="WalR-like"/>
</dbReference>
<evidence type="ECO:0000256" key="4">
    <source>
        <dbReference type="ARBA" id="ARBA00023163"/>
    </source>
</evidence>
<evidence type="ECO:0000313" key="9">
    <source>
        <dbReference type="Proteomes" id="UP001597260"/>
    </source>
</evidence>
<proteinExistence type="predicted"/>
<dbReference type="SMART" id="SM00448">
    <property type="entry name" value="REC"/>
    <property type="match status" value="1"/>
</dbReference>